<gene>
    <name evidence="7" type="ORF">NMP03_03105</name>
</gene>
<dbReference type="Gene3D" id="3.40.50.300">
    <property type="entry name" value="P-loop containing nucleotide triphosphate hydrolases"/>
    <property type="match status" value="1"/>
</dbReference>
<evidence type="ECO:0000256" key="3">
    <source>
        <dbReference type="ARBA" id="ARBA00022777"/>
    </source>
</evidence>
<keyword evidence="5" id="KW-0829">Tyrosine-protein kinase</keyword>
<evidence type="ECO:0000313" key="8">
    <source>
        <dbReference type="Proteomes" id="UP001058533"/>
    </source>
</evidence>
<dbReference type="PANTHER" id="PTHR32309:SF31">
    <property type="entry name" value="CAPSULAR EXOPOLYSACCHARIDE FAMILY"/>
    <property type="match status" value="1"/>
</dbReference>
<dbReference type="SUPFAM" id="SSF52540">
    <property type="entry name" value="P-loop containing nucleoside triphosphate hydrolases"/>
    <property type="match status" value="1"/>
</dbReference>
<dbReference type="InterPro" id="IPR027417">
    <property type="entry name" value="P-loop_NTPase"/>
</dbReference>
<dbReference type="RefSeq" id="WP_256507077.1">
    <property type="nucleotide sequence ID" value="NZ_CP101740.1"/>
</dbReference>
<evidence type="ECO:0000256" key="1">
    <source>
        <dbReference type="ARBA" id="ARBA00022679"/>
    </source>
</evidence>
<dbReference type="Proteomes" id="UP001058533">
    <property type="component" value="Chromosome"/>
</dbReference>
<keyword evidence="4" id="KW-0067">ATP-binding</keyword>
<keyword evidence="8" id="KW-1185">Reference proteome</keyword>
<dbReference type="InterPro" id="IPR050445">
    <property type="entry name" value="Bact_polysacc_biosynth/exp"/>
</dbReference>
<organism evidence="7 8">
    <name type="scientific">Sphingomonas qomolangmaensis</name>
    <dbReference type="NCBI Taxonomy" id="2918765"/>
    <lineage>
        <taxon>Bacteria</taxon>
        <taxon>Pseudomonadati</taxon>
        <taxon>Pseudomonadota</taxon>
        <taxon>Alphaproteobacteria</taxon>
        <taxon>Sphingomonadales</taxon>
        <taxon>Sphingomonadaceae</taxon>
        <taxon>Sphingomonas</taxon>
    </lineage>
</organism>
<reference evidence="7" key="1">
    <citation type="submission" date="2022-07" db="EMBL/GenBank/DDBJ databases">
        <title>Sphingomonas sp. nov., a novel bacterium isolated from the north slope of the Mount Everest.</title>
        <authorList>
            <person name="Cui X."/>
            <person name="Liu Y."/>
        </authorList>
    </citation>
    <scope>NUCLEOTIDE SEQUENCE</scope>
    <source>
        <strain evidence="7">S5-59</strain>
    </source>
</reference>
<feature type="domain" description="AAA" evidence="6">
    <location>
        <begin position="116"/>
        <end position="260"/>
    </location>
</feature>
<evidence type="ECO:0000259" key="6">
    <source>
        <dbReference type="Pfam" id="PF13614"/>
    </source>
</evidence>
<proteinExistence type="predicted"/>
<dbReference type="Pfam" id="PF13614">
    <property type="entry name" value="AAA_31"/>
    <property type="match status" value="1"/>
</dbReference>
<dbReference type="InterPro" id="IPR005702">
    <property type="entry name" value="Wzc-like_C"/>
</dbReference>
<sequence length="308" mass="32209">MNDQTPGRFKGTLLERAAKLYDYAPLPPLEPATAPPRRAEMPPAPAFDPEPSGFTEAEHYPAFVPDRRFAAIDPVALGDKGLLVPGAPVTPLAEEYRLVKRQLLANARGIAGDQARAILVCSAKPGDGKTFTAINLALSLAAEKDVEILLVDADIAKPDVLQTLGIDEGPGLLDAIGDPQVAIEGCIVETDVANLTVLPAGTRGHADTELLASARARTLIEGLVAADPRRIVVFDSPPALAASPAGVLATLVGQVVVVVRADRTSEADLRDAVAALDGCEHVQLILNGVTLRPGGPRLGDYYGYGATE</sequence>
<keyword evidence="3" id="KW-0418">Kinase</keyword>
<dbReference type="PANTHER" id="PTHR32309">
    <property type="entry name" value="TYROSINE-PROTEIN KINASE"/>
    <property type="match status" value="1"/>
</dbReference>
<evidence type="ECO:0000256" key="4">
    <source>
        <dbReference type="ARBA" id="ARBA00022840"/>
    </source>
</evidence>
<evidence type="ECO:0000256" key="5">
    <source>
        <dbReference type="ARBA" id="ARBA00023137"/>
    </source>
</evidence>
<dbReference type="EMBL" id="CP101740">
    <property type="protein sequence ID" value="UUL83234.1"/>
    <property type="molecule type" value="Genomic_DNA"/>
</dbReference>
<dbReference type="CDD" id="cd05387">
    <property type="entry name" value="BY-kinase"/>
    <property type="match status" value="1"/>
</dbReference>
<evidence type="ECO:0000313" key="7">
    <source>
        <dbReference type="EMBL" id="UUL83234.1"/>
    </source>
</evidence>
<name>A0ABY5LBX7_9SPHN</name>
<keyword evidence="1" id="KW-0808">Transferase</keyword>
<accession>A0ABY5LBX7</accession>
<evidence type="ECO:0000256" key="2">
    <source>
        <dbReference type="ARBA" id="ARBA00022741"/>
    </source>
</evidence>
<protein>
    <submittedName>
        <fullName evidence="7">AAA family ATPase</fullName>
    </submittedName>
</protein>
<dbReference type="InterPro" id="IPR025669">
    <property type="entry name" value="AAA_dom"/>
</dbReference>
<keyword evidence="2" id="KW-0547">Nucleotide-binding</keyword>